<dbReference type="EMBL" id="AP012547">
    <property type="protein sequence ID" value="BAO28193.1"/>
    <property type="molecule type" value="Genomic_DNA"/>
</dbReference>
<keyword evidence="5 8" id="KW-0812">Transmembrane</keyword>
<evidence type="ECO:0000256" key="2">
    <source>
        <dbReference type="ARBA" id="ARBA00008566"/>
    </source>
</evidence>
<feature type="transmembrane region" description="Helical" evidence="8">
    <location>
        <begin position="116"/>
        <end position="140"/>
    </location>
</feature>
<sequence length="352" mass="38007">MNPPTTAAPLSFSLIVKTFAPGWPAAVMGTGAFALSTLHFSHQLPMLAGPAWALHYFNLALFAAISIPWLLRWLMAWPAVANTFRHPVAANFYPSYAIALLVLAGQLRAFGGHESLALIAWWIGVALLFSLTLAVLLSIFQGEHVNLDHITPGIFMPPVGLVVIPVAGGPLLAVQPEALRDLALTINGIGLGSGIFMYTALLALAFHRFYVHKRLPPMMAPTFWINLAPLGVTVVSVLNLVAATPFAGDKSAYLMAVFLLWGFGAFWLVLAMLFTWSVRKIDPLPFSLTWWAFTFPLGAFTLGSQRLSEVSGLATPLAFGWLAWALLAGIWTLTLVKTIGGVASGKLFQPHP</sequence>
<keyword evidence="7 8" id="KW-0472">Membrane</keyword>
<keyword evidence="4" id="KW-1003">Cell membrane</keyword>
<feature type="transmembrane region" description="Helical" evidence="8">
    <location>
        <begin position="152"/>
        <end position="174"/>
    </location>
</feature>
<dbReference type="HOGENOM" id="CLU_030057_6_4_4"/>
<dbReference type="GO" id="GO:0005886">
    <property type="term" value="C:plasma membrane"/>
    <property type="evidence" value="ECO:0007669"/>
    <property type="project" value="UniProtKB-SubCell"/>
</dbReference>
<dbReference type="Gene3D" id="1.50.10.150">
    <property type="entry name" value="Voltage-dependent anion channel"/>
    <property type="match status" value="1"/>
</dbReference>
<gene>
    <name evidence="9" type="ORF">SUTH_00379</name>
</gene>
<evidence type="ECO:0000313" key="9">
    <source>
        <dbReference type="EMBL" id="BAO28193.1"/>
    </source>
</evidence>
<feature type="transmembrane region" description="Helical" evidence="8">
    <location>
        <begin position="92"/>
        <end position="110"/>
    </location>
</feature>
<name>W0SEL8_9PROT</name>
<protein>
    <submittedName>
        <fullName evidence="9">C4-dicarboxylate transporter/malic acid transport protein</fullName>
    </submittedName>
</protein>
<feature type="transmembrane region" description="Helical" evidence="8">
    <location>
        <begin position="288"/>
        <end position="307"/>
    </location>
</feature>
<dbReference type="STRING" id="1223802.SUTH_00379"/>
<organism evidence="9 10">
    <name type="scientific">Sulfuritalea hydrogenivorans sk43H</name>
    <dbReference type="NCBI Taxonomy" id="1223802"/>
    <lineage>
        <taxon>Bacteria</taxon>
        <taxon>Pseudomonadati</taxon>
        <taxon>Pseudomonadota</taxon>
        <taxon>Betaproteobacteria</taxon>
        <taxon>Nitrosomonadales</taxon>
        <taxon>Sterolibacteriaceae</taxon>
        <taxon>Sulfuritalea</taxon>
    </lineage>
</organism>
<proteinExistence type="inferred from homology"/>
<dbReference type="InterPro" id="IPR004695">
    <property type="entry name" value="SLAC1/Mae1/Ssu1/TehA"/>
</dbReference>
<evidence type="ECO:0000256" key="5">
    <source>
        <dbReference type="ARBA" id="ARBA00022692"/>
    </source>
</evidence>
<dbReference type="CDD" id="cd09321">
    <property type="entry name" value="TDT_like_3"/>
    <property type="match status" value="1"/>
</dbReference>
<dbReference type="AlphaFoldDB" id="W0SEL8"/>
<evidence type="ECO:0000256" key="4">
    <source>
        <dbReference type="ARBA" id="ARBA00022475"/>
    </source>
</evidence>
<dbReference type="RefSeq" id="WP_041096657.1">
    <property type="nucleotide sequence ID" value="NZ_AP012547.1"/>
</dbReference>
<keyword evidence="6 8" id="KW-1133">Transmembrane helix</keyword>
<evidence type="ECO:0000256" key="7">
    <source>
        <dbReference type="ARBA" id="ARBA00023136"/>
    </source>
</evidence>
<dbReference type="InterPro" id="IPR038665">
    <property type="entry name" value="Voltage-dep_anion_channel_sf"/>
</dbReference>
<evidence type="ECO:0000256" key="1">
    <source>
        <dbReference type="ARBA" id="ARBA00004651"/>
    </source>
</evidence>
<dbReference type="OrthoDB" id="309023at2"/>
<dbReference type="Pfam" id="PF03595">
    <property type="entry name" value="SLAC1"/>
    <property type="match status" value="1"/>
</dbReference>
<feature type="transmembrane region" description="Helical" evidence="8">
    <location>
        <begin position="223"/>
        <end position="246"/>
    </location>
</feature>
<evidence type="ECO:0000256" key="8">
    <source>
        <dbReference type="SAM" id="Phobius"/>
    </source>
</evidence>
<dbReference type="Proteomes" id="UP000031637">
    <property type="component" value="Chromosome"/>
</dbReference>
<feature type="transmembrane region" description="Helical" evidence="8">
    <location>
        <begin position="313"/>
        <end position="336"/>
    </location>
</feature>
<dbReference type="KEGG" id="shd:SUTH_00379"/>
<feature type="transmembrane region" description="Helical" evidence="8">
    <location>
        <begin position="186"/>
        <end position="211"/>
    </location>
</feature>
<evidence type="ECO:0000256" key="3">
    <source>
        <dbReference type="ARBA" id="ARBA00022448"/>
    </source>
</evidence>
<comment type="similarity">
    <text evidence="2">Belongs to the tellurite-resistance/dicarboxylate transporter (TDT) family.</text>
</comment>
<dbReference type="GO" id="GO:0000319">
    <property type="term" value="F:sulfite transmembrane transporter activity"/>
    <property type="evidence" value="ECO:0007669"/>
    <property type="project" value="TreeGrafter"/>
</dbReference>
<dbReference type="InterPro" id="IPR051629">
    <property type="entry name" value="Sulfite_efflux_TDT"/>
</dbReference>
<dbReference type="PANTHER" id="PTHR31686:SF1">
    <property type="entry name" value="SULFITE EFFLUX PUMP SSU1"/>
    <property type="match status" value="1"/>
</dbReference>
<dbReference type="PANTHER" id="PTHR31686">
    <property type="match status" value="1"/>
</dbReference>
<comment type="subcellular location">
    <subcellularLocation>
        <location evidence="1">Cell membrane</location>
        <topology evidence="1">Multi-pass membrane protein</topology>
    </subcellularLocation>
</comment>
<keyword evidence="3" id="KW-0813">Transport</keyword>
<feature type="transmembrane region" description="Helical" evidence="8">
    <location>
        <begin position="252"/>
        <end position="276"/>
    </location>
</feature>
<keyword evidence="10" id="KW-1185">Reference proteome</keyword>
<evidence type="ECO:0000313" key="10">
    <source>
        <dbReference type="Proteomes" id="UP000031637"/>
    </source>
</evidence>
<accession>W0SEL8</accession>
<reference evidence="9 10" key="1">
    <citation type="journal article" date="2014" name="Syst. Appl. Microbiol.">
        <title>Complete genomes of freshwater sulfur oxidizers Sulfuricella denitrificans skB26 and Sulfuritalea hydrogenivorans sk43H: genetic insights into the sulfur oxidation pathway of betaproteobacteria.</title>
        <authorList>
            <person name="Watanabe T."/>
            <person name="Kojima H."/>
            <person name="Fukui M."/>
        </authorList>
    </citation>
    <scope>NUCLEOTIDE SEQUENCE [LARGE SCALE GENOMIC DNA]</scope>
    <source>
        <strain evidence="9">DSM22779</strain>
    </source>
</reference>
<feature type="transmembrane region" description="Helical" evidence="8">
    <location>
        <begin position="50"/>
        <end position="71"/>
    </location>
</feature>
<evidence type="ECO:0000256" key="6">
    <source>
        <dbReference type="ARBA" id="ARBA00022989"/>
    </source>
</evidence>